<dbReference type="Proteomes" id="UP000318437">
    <property type="component" value="Unassembled WGS sequence"/>
</dbReference>
<sequence>MGHKPLIPTPVAKQFYAGHEKHSPTLRMFLRLMRAKILAQTPQDRLSVLIEIFQPGFAGMPIMQTIHFSFATTPSIELWQLNL</sequence>
<evidence type="ECO:0000313" key="2">
    <source>
        <dbReference type="Proteomes" id="UP000318437"/>
    </source>
</evidence>
<accession>A0A5C6D334</accession>
<dbReference type="EMBL" id="SJPS01000001">
    <property type="protein sequence ID" value="TWU30535.1"/>
    <property type="molecule type" value="Genomic_DNA"/>
</dbReference>
<reference evidence="1 2" key="1">
    <citation type="submission" date="2019-02" db="EMBL/GenBank/DDBJ databases">
        <title>Deep-cultivation of Planctomycetes and their phenomic and genomic characterization uncovers novel biology.</title>
        <authorList>
            <person name="Wiegand S."/>
            <person name="Jogler M."/>
            <person name="Boedeker C."/>
            <person name="Pinto D."/>
            <person name="Vollmers J."/>
            <person name="Rivas-Marin E."/>
            <person name="Kohn T."/>
            <person name="Peeters S.H."/>
            <person name="Heuer A."/>
            <person name="Rast P."/>
            <person name="Oberbeckmann S."/>
            <person name="Bunk B."/>
            <person name="Jeske O."/>
            <person name="Meyerdierks A."/>
            <person name="Storesund J.E."/>
            <person name="Kallscheuer N."/>
            <person name="Luecker S."/>
            <person name="Lage O.M."/>
            <person name="Pohl T."/>
            <person name="Merkel B.J."/>
            <person name="Hornburger P."/>
            <person name="Mueller R.-W."/>
            <person name="Bruemmer F."/>
            <person name="Labrenz M."/>
            <person name="Spormann A.M."/>
            <person name="Op Den Camp H."/>
            <person name="Overmann J."/>
            <person name="Amann R."/>
            <person name="Jetten M.S.M."/>
            <person name="Mascher T."/>
            <person name="Medema M.H."/>
            <person name="Devos D.P."/>
            <person name="Kaster A.-K."/>
            <person name="Ovreas L."/>
            <person name="Rohde M."/>
            <person name="Galperin M.Y."/>
            <person name="Jogler C."/>
        </authorList>
    </citation>
    <scope>NUCLEOTIDE SEQUENCE [LARGE SCALE GENOMIC DNA]</scope>
    <source>
        <strain evidence="1 2">Pla144</strain>
    </source>
</reference>
<dbReference type="RefSeq" id="WP_231936198.1">
    <property type="nucleotide sequence ID" value="NZ_SJPS01000001.1"/>
</dbReference>
<organism evidence="1 2">
    <name type="scientific">Bythopirellula polymerisocia</name>
    <dbReference type="NCBI Taxonomy" id="2528003"/>
    <lineage>
        <taxon>Bacteria</taxon>
        <taxon>Pseudomonadati</taxon>
        <taxon>Planctomycetota</taxon>
        <taxon>Planctomycetia</taxon>
        <taxon>Pirellulales</taxon>
        <taxon>Lacipirellulaceae</taxon>
        <taxon>Bythopirellula</taxon>
    </lineage>
</organism>
<comment type="caution">
    <text evidence="1">The sequence shown here is derived from an EMBL/GenBank/DDBJ whole genome shotgun (WGS) entry which is preliminary data.</text>
</comment>
<keyword evidence="2" id="KW-1185">Reference proteome</keyword>
<proteinExistence type="predicted"/>
<protein>
    <submittedName>
        <fullName evidence="1">Uncharacterized protein</fullName>
    </submittedName>
</protein>
<evidence type="ECO:0000313" key="1">
    <source>
        <dbReference type="EMBL" id="TWU30535.1"/>
    </source>
</evidence>
<name>A0A5C6D334_9BACT</name>
<gene>
    <name evidence="1" type="ORF">Pla144_13230</name>
</gene>
<dbReference type="AlphaFoldDB" id="A0A5C6D334"/>